<dbReference type="PROSITE" id="PS00027">
    <property type="entry name" value="HOMEOBOX_1"/>
    <property type="match status" value="1"/>
</dbReference>
<dbReference type="AlphaFoldDB" id="A0AAE1B3A9"/>
<dbReference type="SMART" id="SM00389">
    <property type="entry name" value="HOX"/>
    <property type="match status" value="1"/>
</dbReference>
<proteinExistence type="inferred from homology"/>
<keyword evidence="5 7" id="KW-0371">Homeobox</keyword>
<dbReference type="InterPro" id="IPR001356">
    <property type="entry name" value="HD"/>
</dbReference>
<feature type="compositionally biased region" description="Polar residues" evidence="9">
    <location>
        <begin position="189"/>
        <end position="204"/>
    </location>
</feature>
<keyword evidence="4 7" id="KW-0238">DNA-binding</keyword>
<dbReference type="Gene3D" id="1.10.10.60">
    <property type="entry name" value="Homeodomain-like"/>
    <property type="match status" value="1"/>
</dbReference>
<evidence type="ECO:0000313" key="11">
    <source>
        <dbReference type="EMBL" id="KAK3798802.1"/>
    </source>
</evidence>
<feature type="compositionally biased region" description="Low complexity" evidence="9">
    <location>
        <begin position="297"/>
        <end position="315"/>
    </location>
</feature>
<dbReference type="InterPro" id="IPR017970">
    <property type="entry name" value="Homeobox_CS"/>
</dbReference>
<protein>
    <recommendedName>
        <fullName evidence="10">Homeobox domain-containing protein</fullName>
    </recommendedName>
</protein>
<gene>
    <name evidence="11" type="ORF">RRG08_040633</name>
</gene>
<dbReference type="PROSITE" id="PS50071">
    <property type="entry name" value="HOMEOBOX_2"/>
    <property type="match status" value="1"/>
</dbReference>
<feature type="region of interest" description="Disordered" evidence="9">
    <location>
        <begin position="1"/>
        <end position="24"/>
    </location>
</feature>
<comment type="subcellular location">
    <subcellularLocation>
        <location evidence="1 7 8">Nucleus</location>
    </subcellularLocation>
</comment>
<keyword evidence="12" id="KW-1185">Reference proteome</keyword>
<evidence type="ECO:0000256" key="8">
    <source>
        <dbReference type="RuleBase" id="RU000682"/>
    </source>
</evidence>
<dbReference type="GO" id="GO:0030154">
    <property type="term" value="P:cell differentiation"/>
    <property type="evidence" value="ECO:0007669"/>
    <property type="project" value="TreeGrafter"/>
</dbReference>
<comment type="similarity">
    <text evidence="2">Belongs to the Caudal homeobox family.</text>
</comment>
<feature type="region of interest" description="Disordered" evidence="9">
    <location>
        <begin position="180"/>
        <end position="204"/>
    </location>
</feature>
<reference evidence="11" key="1">
    <citation type="journal article" date="2023" name="G3 (Bethesda)">
        <title>A reference genome for the long-term kleptoplast-retaining sea slug Elysia crispata morphotype clarki.</title>
        <authorList>
            <person name="Eastman K.E."/>
            <person name="Pendleton A.L."/>
            <person name="Shaikh M.A."/>
            <person name="Suttiyut T."/>
            <person name="Ogas R."/>
            <person name="Tomko P."/>
            <person name="Gavelis G."/>
            <person name="Widhalm J.R."/>
            <person name="Wisecaver J.H."/>
        </authorList>
    </citation>
    <scope>NUCLEOTIDE SEQUENCE</scope>
    <source>
        <strain evidence="11">ECLA1</strain>
    </source>
</reference>
<evidence type="ECO:0000256" key="5">
    <source>
        <dbReference type="ARBA" id="ARBA00023155"/>
    </source>
</evidence>
<evidence type="ECO:0000256" key="6">
    <source>
        <dbReference type="ARBA" id="ARBA00023242"/>
    </source>
</evidence>
<evidence type="ECO:0000259" key="10">
    <source>
        <dbReference type="PROSITE" id="PS50071"/>
    </source>
</evidence>
<evidence type="ECO:0000256" key="4">
    <source>
        <dbReference type="ARBA" id="ARBA00023125"/>
    </source>
</evidence>
<feature type="compositionally biased region" description="Basic and acidic residues" evidence="9">
    <location>
        <begin position="1"/>
        <end position="10"/>
    </location>
</feature>
<evidence type="ECO:0000313" key="12">
    <source>
        <dbReference type="Proteomes" id="UP001283361"/>
    </source>
</evidence>
<dbReference type="InterPro" id="IPR000047">
    <property type="entry name" value="HTH_motif"/>
</dbReference>
<dbReference type="SUPFAM" id="SSF46689">
    <property type="entry name" value="Homeodomain-like"/>
    <property type="match status" value="1"/>
</dbReference>
<dbReference type="PANTHER" id="PTHR24332:SF9">
    <property type="entry name" value="HOMEOTIC PROTEIN CAUDAL"/>
    <property type="match status" value="1"/>
</dbReference>
<dbReference type="GO" id="GO:0005634">
    <property type="term" value="C:nucleus"/>
    <property type="evidence" value="ECO:0007669"/>
    <property type="project" value="UniProtKB-SubCell"/>
</dbReference>
<dbReference type="Proteomes" id="UP001283361">
    <property type="component" value="Unassembled WGS sequence"/>
</dbReference>
<feature type="domain" description="Homeobox" evidence="10">
    <location>
        <begin position="27"/>
        <end position="87"/>
    </location>
</feature>
<dbReference type="FunFam" id="1.10.10.60:FF:000574">
    <property type="entry name" value="Homeobox protein CHOX-CAD2"/>
    <property type="match status" value="1"/>
</dbReference>
<dbReference type="InterPro" id="IPR020479">
    <property type="entry name" value="HD_metazoa"/>
</dbReference>
<dbReference type="GO" id="GO:0000977">
    <property type="term" value="F:RNA polymerase II transcription regulatory region sequence-specific DNA binding"/>
    <property type="evidence" value="ECO:0007669"/>
    <property type="project" value="TreeGrafter"/>
</dbReference>
<dbReference type="EMBL" id="JAWDGP010000623">
    <property type="protein sequence ID" value="KAK3798802.1"/>
    <property type="molecule type" value="Genomic_DNA"/>
</dbReference>
<dbReference type="GO" id="GO:0009948">
    <property type="term" value="P:anterior/posterior axis specification"/>
    <property type="evidence" value="ECO:0007669"/>
    <property type="project" value="TreeGrafter"/>
</dbReference>
<accession>A0AAE1B3A9</accession>
<evidence type="ECO:0000256" key="1">
    <source>
        <dbReference type="ARBA" id="ARBA00004123"/>
    </source>
</evidence>
<dbReference type="CDD" id="cd00086">
    <property type="entry name" value="homeodomain"/>
    <property type="match status" value="1"/>
</dbReference>
<feature type="region of interest" description="Disordered" evidence="9">
    <location>
        <begin position="295"/>
        <end position="315"/>
    </location>
</feature>
<feature type="region of interest" description="Disordered" evidence="9">
    <location>
        <begin position="82"/>
        <end position="135"/>
    </location>
</feature>
<feature type="DNA-binding region" description="Homeobox" evidence="7">
    <location>
        <begin position="29"/>
        <end position="88"/>
    </location>
</feature>
<dbReference type="PRINTS" id="PR00031">
    <property type="entry name" value="HTHREPRESSR"/>
</dbReference>
<dbReference type="InterPro" id="IPR047152">
    <property type="entry name" value="Caudal_homeobox"/>
</dbReference>
<evidence type="ECO:0000256" key="9">
    <source>
        <dbReference type="SAM" id="MobiDB-lite"/>
    </source>
</evidence>
<keyword evidence="3" id="KW-0217">Developmental protein</keyword>
<dbReference type="GO" id="GO:0009887">
    <property type="term" value="P:animal organ morphogenesis"/>
    <property type="evidence" value="ECO:0007669"/>
    <property type="project" value="TreeGrafter"/>
</dbReference>
<dbReference type="GO" id="GO:0000981">
    <property type="term" value="F:DNA-binding transcription factor activity, RNA polymerase II-specific"/>
    <property type="evidence" value="ECO:0007669"/>
    <property type="project" value="InterPro"/>
</dbReference>
<evidence type="ECO:0000256" key="2">
    <source>
        <dbReference type="ARBA" id="ARBA00010341"/>
    </source>
</evidence>
<name>A0AAE1B3A9_9GAST</name>
<feature type="compositionally biased region" description="Polar residues" evidence="9">
    <location>
        <begin position="95"/>
        <end position="105"/>
    </location>
</feature>
<evidence type="ECO:0000256" key="7">
    <source>
        <dbReference type="PROSITE-ProRule" id="PRU00108"/>
    </source>
</evidence>
<dbReference type="Pfam" id="PF00046">
    <property type="entry name" value="Homeodomain"/>
    <property type="match status" value="1"/>
</dbReference>
<evidence type="ECO:0000256" key="3">
    <source>
        <dbReference type="ARBA" id="ARBA00022473"/>
    </source>
</evidence>
<organism evidence="11 12">
    <name type="scientific">Elysia crispata</name>
    <name type="common">lettuce slug</name>
    <dbReference type="NCBI Taxonomy" id="231223"/>
    <lineage>
        <taxon>Eukaryota</taxon>
        <taxon>Metazoa</taxon>
        <taxon>Spiralia</taxon>
        <taxon>Lophotrochozoa</taxon>
        <taxon>Mollusca</taxon>
        <taxon>Gastropoda</taxon>
        <taxon>Heterobranchia</taxon>
        <taxon>Euthyneura</taxon>
        <taxon>Panpulmonata</taxon>
        <taxon>Sacoglossa</taxon>
        <taxon>Placobranchoidea</taxon>
        <taxon>Plakobranchidae</taxon>
        <taxon>Elysia</taxon>
    </lineage>
</organism>
<dbReference type="PRINTS" id="PR00024">
    <property type="entry name" value="HOMEOBOX"/>
</dbReference>
<keyword evidence="6 7" id="KW-0539">Nucleus</keyword>
<sequence length="315" mass="35613">MYQQKYDSKRLRVRHSGHASVFPGKTRTKDKYRVVYSDHQRLELEKEFHFSKYITIRRKAEIAGQLGLSERQVKIWFQNRRAKERKQNKKREDQSLASQSGQSPDENGEGSCKIDEITSSDFIGDGPINHNLNGHHLDPRLAAMEQHHHIHQHMPMNSAHQEDGHAHSFIPKLEIKEEELSVKQEHHQQPQQMANHNGTSLLQGPYIQSTLSPQATPTAMTNHVSLRTPPSMSTPTNPHVNYHSHNMLGRNIQHPRLVPNMDRYQSPNGNFVSSSTPTPIGADENVVYRMPVTSAADSSGNSMNLSGSSDSGIMS</sequence>
<dbReference type="PANTHER" id="PTHR24332">
    <property type="entry name" value="HOMEOBOX PROTEIN CDX"/>
    <property type="match status" value="1"/>
</dbReference>
<comment type="caution">
    <text evidence="11">The sequence shown here is derived from an EMBL/GenBank/DDBJ whole genome shotgun (WGS) entry which is preliminary data.</text>
</comment>
<dbReference type="InterPro" id="IPR009057">
    <property type="entry name" value="Homeodomain-like_sf"/>
</dbReference>